<sequence length="1149" mass="130751">MIRKYLIGFLLILSATYCYAQTPSFSTLKKIAVKDSVFLDSLSIVPNSFKLFNGAIEISPITYQINYASTLLTYKIKPQTDSVTVKYFTLPLLLSQKRFNKNPSLIEEEVINNKPYIYTAAKEENAVFNFEGFNKSGSISRGIGFGNNQDLAVNSNLVLQLSGKLNNEIEILAAISDDNIPIQPEGNTQQINDFDKVFIQLKRQGTTLIAGDYELRKPDSYFTNYFKRTQGAFASNNFKDKKGNEYETGFAGAVAKGRSARNLFDGIEGNQGPYRLTGNNGEQFVIVISGTERVFLDGNLLLRGQDNDYIMDYNTAELSFTTKRLITRNSRIIVEFEYSDKVFARSLFQLNQSYKSKKLKLGFNYYSEQDNPDRPFLQSLNNSQKQFLQEIGNQTNNAVFPNVDSIAFNENEILYKKIDTLGFNDVYVYATQPSQAKYRVGFTFVGSNKGNYKINTNSVANGRVYVFTPPINGFLQGDYAPVTLLITPKKQQLITLNADYKLSAKTSIFSEVALSNNDLNLYSDLQNEQNKGMAYKLILQDKRLLKGTDSTGLKLNSRLSYEYVNQQFKPLERYRPVEFDRDFNFRGTALQSANEYWSTLSLQLFKSDVKQLTYNVSSFIRGQSYDGLQQGLGINYQNKGYKFSYNGSLLNASIANDKGNFLKQKFGFAKLYKTIEGGFIFEQENNKTKNQLTDTLTFQSFAFRQYEFFFKSADKAKREFLLQYNQRFDDLPIGTNLQAYSKANTFTGKLILSKNVKSTLAVNATYRSLTYINNSAVNKNEETLLGRVDYNFSAVKGLFNLNSFYELGTGQEPKREFIYLEVAAAQGVYSWNDYNGNGIKELNEFEISRYPDQARYIKVFRPNNEFIRSNFTNINQTLTINPASVFKNIQAKFSSFIAKLSNITSLRIDKKVLAGDGILFNPYQTQIDGNDLIALNSFVRNTLFFNRANPVFGLDVNIQKTGSKLLLTNGFDSRDRQEQGLRLRWNFIRKSNFIVQINQGNKNFSSELFTERNYRINYLSLQPEFGYQFSTDFKTTLTLNLMNQKNEASLGGEKTFNTKLGTELRYNLIKKGTVSAQLNLINNKFEGKNNSAIAYELLDGLQPGSNTTWSAGFQRTISNGIQLNFTYEGRKSNEVKTIHTGGLQVRAYF</sequence>
<protein>
    <submittedName>
        <fullName evidence="2">Uncharacterized protein</fullName>
    </submittedName>
</protein>
<evidence type="ECO:0000313" key="3">
    <source>
        <dbReference type="Proteomes" id="UP000308181"/>
    </source>
</evidence>
<name>A0A4U1C6H4_9SPHI</name>
<organism evidence="2 3">
    <name type="scientific">Pedobacter cryophilus</name>
    <dbReference type="NCBI Taxonomy" id="2571271"/>
    <lineage>
        <taxon>Bacteria</taxon>
        <taxon>Pseudomonadati</taxon>
        <taxon>Bacteroidota</taxon>
        <taxon>Sphingobacteriia</taxon>
        <taxon>Sphingobacteriales</taxon>
        <taxon>Sphingobacteriaceae</taxon>
        <taxon>Pedobacter</taxon>
    </lineage>
</organism>
<comment type="caution">
    <text evidence="2">The sequence shown here is derived from an EMBL/GenBank/DDBJ whole genome shotgun (WGS) entry which is preliminary data.</text>
</comment>
<reference evidence="2 3" key="1">
    <citation type="submission" date="2019-04" db="EMBL/GenBank/DDBJ databases">
        <title>Pedobacter sp. AR-3-17 sp. nov., isolated from Arctic soil.</title>
        <authorList>
            <person name="Dahal R.H."/>
            <person name="Kim D.-U."/>
        </authorList>
    </citation>
    <scope>NUCLEOTIDE SEQUENCE [LARGE SCALE GENOMIC DNA]</scope>
    <source>
        <strain evidence="2 3">AR-3-17</strain>
    </source>
</reference>
<dbReference type="AlphaFoldDB" id="A0A4U1C6H4"/>
<keyword evidence="1" id="KW-0732">Signal</keyword>
<dbReference type="Proteomes" id="UP000308181">
    <property type="component" value="Unassembled WGS sequence"/>
</dbReference>
<dbReference type="OrthoDB" id="9815802at2"/>
<gene>
    <name evidence="2" type="ORF">FA046_04770</name>
</gene>
<keyword evidence="3" id="KW-1185">Reference proteome</keyword>
<evidence type="ECO:0000313" key="2">
    <source>
        <dbReference type="EMBL" id="TKC00992.1"/>
    </source>
</evidence>
<dbReference type="EMBL" id="SWBP01000001">
    <property type="protein sequence ID" value="TKC00992.1"/>
    <property type="molecule type" value="Genomic_DNA"/>
</dbReference>
<feature type="chain" id="PRO_5020771306" evidence="1">
    <location>
        <begin position="21"/>
        <end position="1149"/>
    </location>
</feature>
<dbReference type="RefSeq" id="WP_136825197.1">
    <property type="nucleotide sequence ID" value="NZ_SWBP01000001.1"/>
</dbReference>
<accession>A0A4U1C6H4</accession>
<proteinExistence type="predicted"/>
<evidence type="ECO:0000256" key="1">
    <source>
        <dbReference type="SAM" id="SignalP"/>
    </source>
</evidence>
<feature type="signal peptide" evidence="1">
    <location>
        <begin position="1"/>
        <end position="20"/>
    </location>
</feature>